<dbReference type="GO" id="GO:0080030">
    <property type="term" value="F:methyl indole-3-acetate esterase activity"/>
    <property type="evidence" value="ECO:0007669"/>
    <property type="project" value="TreeGrafter"/>
</dbReference>
<dbReference type="PANTHER" id="PTHR10992:SF1086">
    <property type="entry name" value="AB HYDROLASE-1 DOMAIN-CONTAINING PROTEIN"/>
    <property type="match status" value="1"/>
</dbReference>
<dbReference type="EMBL" id="CP104214">
    <property type="protein sequence ID" value="UWX68512.1"/>
    <property type="molecule type" value="Genomic_DNA"/>
</dbReference>
<dbReference type="Pfam" id="PF12697">
    <property type="entry name" value="Abhydrolase_6"/>
    <property type="match status" value="1"/>
</dbReference>
<dbReference type="PANTHER" id="PTHR10992">
    <property type="entry name" value="METHYLESTERASE FAMILY MEMBER"/>
    <property type="match status" value="1"/>
</dbReference>
<dbReference type="Proteomes" id="UP001059745">
    <property type="component" value="Chromosome 1"/>
</dbReference>
<name>A0AB38TLQ4_BURGA</name>
<proteinExistence type="predicted"/>
<protein>
    <submittedName>
        <fullName evidence="2">Alpha/beta hydrolase</fullName>
    </submittedName>
</protein>
<dbReference type="InterPro" id="IPR045889">
    <property type="entry name" value="MES/HNL"/>
</dbReference>
<organism evidence="2 3">
    <name type="scientific">Burkholderia gladioli</name>
    <name type="common">Pseudomonas marginata</name>
    <name type="synonym">Phytomonas marginata</name>
    <dbReference type="NCBI Taxonomy" id="28095"/>
    <lineage>
        <taxon>Bacteria</taxon>
        <taxon>Pseudomonadati</taxon>
        <taxon>Pseudomonadota</taxon>
        <taxon>Betaproteobacteria</taxon>
        <taxon>Burkholderiales</taxon>
        <taxon>Burkholderiaceae</taxon>
        <taxon>Burkholderia</taxon>
    </lineage>
</organism>
<dbReference type="AlphaFoldDB" id="A0AB38TLQ4"/>
<accession>A0AB38TLQ4</accession>
<dbReference type="RefSeq" id="WP_186026579.1">
    <property type="nucleotide sequence ID" value="NZ_CADETG010000020.1"/>
</dbReference>
<feature type="domain" description="AB hydrolase-1" evidence="1">
    <location>
        <begin position="48"/>
        <end position="263"/>
    </location>
</feature>
<dbReference type="Gene3D" id="3.40.50.1820">
    <property type="entry name" value="alpha/beta hydrolase"/>
    <property type="match status" value="1"/>
</dbReference>
<dbReference type="InterPro" id="IPR000073">
    <property type="entry name" value="AB_hydrolase_1"/>
</dbReference>
<dbReference type="InterPro" id="IPR029058">
    <property type="entry name" value="AB_hydrolase_fold"/>
</dbReference>
<gene>
    <name evidence="2" type="ORF">NYZ96_09615</name>
</gene>
<evidence type="ECO:0000259" key="1">
    <source>
        <dbReference type="Pfam" id="PF12697"/>
    </source>
</evidence>
<sequence length="286" mass="29619">MTRSSTSLPPMPGEGFAPDFVAALPARRLAAGGALYVADAGDVGEPRLLFVHGAFHGAWCFGAWMQCLDEIGIASAALDLAGHGFLANEALPLTTTLDDYAEAIVEAASMPGRGLTVVGHSLGALAVARAAARIEFAGIVLLAPSPPGNLPGAARVAGVAPGEPVAPPAYEPALQRYLGGQARAWSEHGYRLLGRESPAALNDRYTLGLAVDPAPLARKTHVVSAGLDDPARHPEGQDAAIARFYGASYRLLAEAPHCLMLGPHSALSLAQVLDWHRRPGGAVTPR</sequence>
<evidence type="ECO:0000313" key="3">
    <source>
        <dbReference type="Proteomes" id="UP001059745"/>
    </source>
</evidence>
<evidence type="ECO:0000313" key="2">
    <source>
        <dbReference type="EMBL" id="UWX68512.1"/>
    </source>
</evidence>
<dbReference type="SUPFAM" id="SSF53474">
    <property type="entry name" value="alpha/beta-Hydrolases"/>
    <property type="match status" value="1"/>
</dbReference>
<keyword evidence="2" id="KW-0378">Hydrolase</keyword>
<reference evidence="2" key="1">
    <citation type="submission" date="2022-09" db="EMBL/GenBank/DDBJ databases">
        <title>Genomic of Burkholderia gladioli.</title>
        <authorList>
            <person name="Wu H."/>
        </authorList>
    </citation>
    <scope>NUCLEOTIDE SEQUENCE</scope>
    <source>
        <strain evidence="2">ZN-S4</strain>
    </source>
</reference>
<dbReference type="GO" id="GO:0080032">
    <property type="term" value="F:methyl jasmonate esterase activity"/>
    <property type="evidence" value="ECO:0007669"/>
    <property type="project" value="TreeGrafter"/>
</dbReference>